<feature type="transmembrane region" description="Helical" evidence="2">
    <location>
        <begin position="70"/>
        <end position="93"/>
    </location>
</feature>
<dbReference type="Proteomes" id="UP000886817">
    <property type="component" value="Unassembled WGS sequence"/>
</dbReference>
<dbReference type="InterPro" id="IPR059177">
    <property type="entry name" value="GH29D-like_dom"/>
</dbReference>
<dbReference type="AlphaFoldDB" id="A0A9D1WJP2"/>
<dbReference type="Pfam" id="PF14559">
    <property type="entry name" value="TPR_19"/>
    <property type="match status" value="1"/>
</dbReference>
<feature type="domain" description="GH29D-like beta-sandwich" evidence="3">
    <location>
        <begin position="211"/>
        <end position="273"/>
    </location>
</feature>
<protein>
    <submittedName>
        <fullName evidence="4">Chitobiase/beta-hexosaminidase C-terminal domain-containing protein</fullName>
    </submittedName>
</protein>
<organism evidence="4 5">
    <name type="scientific">Candidatus Blautia gallistercoris</name>
    <dbReference type="NCBI Taxonomy" id="2838490"/>
    <lineage>
        <taxon>Bacteria</taxon>
        <taxon>Bacillati</taxon>
        <taxon>Bacillota</taxon>
        <taxon>Clostridia</taxon>
        <taxon>Lachnospirales</taxon>
        <taxon>Lachnospiraceae</taxon>
        <taxon>Blautia</taxon>
    </lineage>
</organism>
<keyword evidence="2" id="KW-0812">Transmembrane</keyword>
<dbReference type="InterPro" id="IPR003822">
    <property type="entry name" value="PAH"/>
</dbReference>
<reference evidence="4" key="1">
    <citation type="journal article" date="2021" name="PeerJ">
        <title>Extensive microbial diversity within the chicken gut microbiome revealed by metagenomics and culture.</title>
        <authorList>
            <person name="Gilroy R."/>
            <person name="Ravi A."/>
            <person name="Getino M."/>
            <person name="Pursley I."/>
            <person name="Horton D.L."/>
            <person name="Alikhan N.F."/>
            <person name="Baker D."/>
            <person name="Gharbi K."/>
            <person name="Hall N."/>
            <person name="Watson M."/>
            <person name="Adriaenssens E.M."/>
            <person name="Foster-Nyarko E."/>
            <person name="Jarju S."/>
            <person name="Secka A."/>
            <person name="Antonio M."/>
            <person name="Oren A."/>
            <person name="Chaudhuri R.R."/>
            <person name="La Ragione R."/>
            <person name="Hildebrand F."/>
            <person name="Pallen M.J."/>
        </authorList>
    </citation>
    <scope>NUCLEOTIDE SEQUENCE</scope>
    <source>
        <strain evidence="4">ChiSjej1B19-8411</strain>
    </source>
</reference>
<keyword evidence="2" id="KW-0472">Membrane</keyword>
<feature type="compositionally biased region" description="Basic and acidic residues" evidence="1">
    <location>
        <begin position="41"/>
        <end position="55"/>
    </location>
</feature>
<dbReference type="SUPFAM" id="SSF48452">
    <property type="entry name" value="TPR-like"/>
    <property type="match status" value="1"/>
</dbReference>
<reference evidence="4" key="2">
    <citation type="submission" date="2021-04" db="EMBL/GenBank/DDBJ databases">
        <authorList>
            <person name="Gilroy R."/>
        </authorList>
    </citation>
    <scope>NUCLEOTIDE SEQUENCE</scope>
    <source>
        <strain evidence="4">ChiSjej1B19-8411</strain>
    </source>
</reference>
<comment type="caution">
    <text evidence="4">The sequence shown here is derived from an EMBL/GenBank/DDBJ whole genome shotgun (WGS) entry which is preliminary data.</text>
</comment>
<gene>
    <name evidence="4" type="ORF">IAA45_11540</name>
</gene>
<feature type="region of interest" description="Disordered" evidence="1">
    <location>
        <begin position="41"/>
        <end position="61"/>
    </location>
</feature>
<proteinExistence type="predicted"/>
<evidence type="ECO:0000313" key="4">
    <source>
        <dbReference type="EMBL" id="HIX60330.1"/>
    </source>
</evidence>
<dbReference type="GO" id="GO:0006355">
    <property type="term" value="P:regulation of DNA-templated transcription"/>
    <property type="evidence" value="ECO:0007669"/>
    <property type="project" value="InterPro"/>
</dbReference>
<evidence type="ECO:0000313" key="5">
    <source>
        <dbReference type="Proteomes" id="UP000886817"/>
    </source>
</evidence>
<dbReference type="Gene3D" id="1.25.40.10">
    <property type="entry name" value="Tetratricopeptide repeat domain"/>
    <property type="match status" value="1"/>
</dbReference>
<sequence>MKCPHCGIEVEPGTLFCPECLTEIPWVPEYNTVETLMTKEKTKKEKAEHKEEHPKQQVQKKQRRKRKWGLLLIGALLFLAVVLKIAWEVWAYYSFDHQYDRALAAYEEGDYESSLGYIDRALELDDADLDVNILYARALAAQGDVESAVNMLKMFLDTQPDQPELYRALVSIYENEEMYEEIHQLFSQCENEDILEEFQEYVVTDPTASVDTGVYDEEQLVELQSDAGTIYYTLDGSDPTADSIEYTEPIEIPEGVTELKAVCINEKQIPSDIIYRKYTVVIKGPDAPEVTPEEGTYTSPVTITMEVPEGCKGYYTFDSSQVSTASQEYTGPVEM</sequence>
<dbReference type="PROSITE" id="PS51477">
    <property type="entry name" value="PAH"/>
    <property type="match status" value="1"/>
</dbReference>
<evidence type="ECO:0000256" key="2">
    <source>
        <dbReference type="SAM" id="Phobius"/>
    </source>
</evidence>
<dbReference type="EMBL" id="DXEX01000245">
    <property type="protein sequence ID" value="HIX60330.1"/>
    <property type="molecule type" value="Genomic_DNA"/>
</dbReference>
<keyword evidence="2" id="KW-1133">Transmembrane helix</keyword>
<dbReference type="InterPro" id="IPR011990">
    <property type="entry name" value="TPR-like_helical_dom_sf"/>
</dbReference>
<evidence type="ECO:0000259" key="3">
    <source>
        <dbReference type="Pfam" id="PF13290"/>
    </source>
</evidence>
<feature type="non-terminal residue" evidence="4">
    <location>
        <position position="335"/>
    </location>
</feature>
<dbReference type="Pfam" id="PF13290">
    <property type="entry name" value="CHB_HEX_C_1"/>
    <property type="match status" value="2"/>
</dbReference>
<evidence type="ECO:0000256" key="1">
    <source>
        <dbReference type="SAM" id="MobiDB-lite"/>
    </source>
</evidence>
<name>A0A9D1WJP2_9FIRM</name>
<accession>A0A9D1WJP2</accession>
<feature type="domain" description="GH29D-like beta-sandwich" evidence="3">
    <location>
        <begin position="292"/>
        <end position="334"/>
    </location>
</feature>